<dbReference type="SUPFAM" id="SSF51735">
    <property type="entry name" value="NAD(P)-binding Rossmann-fold domains"/>
    <property type="match status" value="1"/>
</dbReference>
<evidence type="ECO:0000256" key="1">
    <source>
        <dbReference type="ARBA" id="ARBA00038048"/>
    </source>
</evidence>
<feature type="domain" description="Saccharopine dehydrogenase NADP binding" evidence="3">
    <location>
        <begin position="10"/>
        <end position="141"/>
    </location>
</feature>
<comment type="caution">
    <text evidence="4">The sequence shown here is derived from an EMBL/GenBank/DDBJ whole genome shotgun (WGS) entry which is preliminary data.</text>
</comment>
<dbReference type="GO" id="GO:0005886">
    <property type="term" value="C:plasma membrane"/>
    <property type="evidence" value="ECO:0007669"/>
    <property type="project" value="TreeGrafter"/>
</dbReference>
<dbReference type="GO" id="GO:0005739">
    <property type="term" value="C:mitochondrion"/>
    <property type="evidence" value="ECO:0007669"/>
    <property type="project" value="TreeGrafter"/>
</dbReference>
<evidence type="ECO:0000259" key="3">
    <source>
        <dbReference type="Pfam" id="PF03435"/>
    </source>
</evidence>
<keyword evidence="2" id="KW-0812">Transmembrane</keyword>
<dbReference type="InterPro" id="IPR036291">
    <property type="entry name" value="NAD(P)-bd_dom_sf"/>
</dbReference>
<dbReference type="AlphaFoldDB" id="A0AAV2B2X1"/>
<sequence length="423" mass="46916">MPGNKRKYDVIVFGATGVTGKYVVEELAVNHDDIKWAIAGRNPEKLRTVLKEVGDEINKNLNAIEIIEADVSNDDSLSEMCKSASVLINCVGPYRFSGEKVAGFCVQNKTHCVDVSGEPQFLETVQLKYFEQAKEQGIYIVGSCGFDSIPCDLGIETVRKKFDGDLNSVETFLIADQPPGTTVNFATWQSAIHGLAHAHELKPLRKALKEKIFPKPLPATNYKLKTRPYLFKSKEAEGWCVPFIGSDRSVVMRSQMYNYQFKNERPVQVQTYMRAKSLIAAIATLVMGAIFMFMTKFALGRDLLEKFPELFSLGVFSRTPPKREKASSGSFTIIFNASGWSEKLSDPSDKHTQKPDKTVTAVLKGPDPGYITTAICIVNSAVIILKEKEKLPLSGGVFTPAVAFTDTSLLMKLEDRGIKLTFK</sequence>
<dbReference type="GO" id="GO:0009247">
    <property type="term" value="P:glycolipid biosynthetic process"/>
    <property type="evidence" value="ECO:0007669"/>
    <property type="project" value="TreeGrafter"/>
</dbReference>
<dbReference type="Gene3D" id="3.40.50.720">
    <property type="entry name" value="NAD(P)-binding Rossmann-like Domain"/>
    <property type="match status" value="1"/>
</dbReference>
<keyword evidence="2" id="KW-0472">Membrane</keyword>
<dbReference type="Proteomes" id="UP001497382">
    <property type="component" value="Unassembled WGS sequence"/>
</dbReference>
<proteinExistence type="inferred from homology"/>
<dbReference type="FunFam" id="3.40.50.720:FF:000178">
    <property type="entry name" value="Saccharopine dehydrogenase-like oxidoreductase"/>
    <property type="match status" value="1"/>
</dbReference>
<dbReference type="EMBL" id="CAXIEN010000255">
    <property type="protein sequence ID" value="CAL1289774.1"/>
    <property type="molecule type" value="Genomic_DNA"/>
</dbReference>
<protein>
    <recommendedName>
        <fullName evidence="3">Saccharopine dehydrogenase NADP binding domain-containing protein</fullName>
    </recommendedName>
</protein>
<evidence type="ECO:0000313" key="5">
    <source>
        <dbReference type="Proteomes" id="UP001497382"/>
    </source>
</evidence>
<dbReference type="PANTHER" id="PTHR12286:SF5">
    <property type="entry name" value="SACCHAROPINE DEHYDROGENASE-LIKE OXIDOREDUCTASE"/>
    <property type="match status" value="1"/>
</dbReference>
<evidence type="ECO:0000256" key="2">
    <source>
        <dbReference type="SAM" id="Phobius"/>
    </source>
</evidence>
<keyword evidence="5" id="KW-1185">Reference proteome</keyword>
<dbReference type="GO" id="GO:0005811">
    <property type="term" value="C:lipid droplet"/>
    <property type="evidence" value="ECO:0007669"/>
    <property type="project" value="TreeGrafter"/>
</dbReference>
<keyword evidence="2" id="KW-1133">Transmembrane helix</keyword>
<dbReference type="InterPro" id="IPR005097">
    <property type="entry name" value="Sacchrp_dh_NADP-bd"/>
</dbReference>
<gene>
    <name evidence="4" type="ORF">LARSCL_LOCUS16130</name>
</gene>
<dbReference type="InterPro" id="IPR051276">
    <property type="entry name" value="Saccharopine_DH-like_oxidrdct"/>
</dbReference>
<comment type="similarity">
    <text evidence="1">Belongs to the saccharopine dehydrogenase family.</text>
</comment>
<dbReference type="Pfam" id="PF03435">
    <property type="entry name" value="Sacchrp_dh_NADP"/>
    <property type="match status" value="1"/>
</dbReference>
<name>A0AAV2B2X1_9ARAC</name>
<dbReference type="PANTHER" id="PTHR12286">
    <property type="entry name" value="SACCHAROPINE DEHYDROGENASE-LIKE OXIDOREDUCTASE"/>
    <property type="match status" value="1"/>
</dbReference>
<accession>A0AAV2B2X1</accession>
<evidence type="ECO:0000313" key="4">
    <source>
        <dbReference type="EMBL" id="CAL1289774.1"/>
    </source>
</evidence>
<feature type="transmembrane region" description="Helical" evidence="2">
    <location>
        <begin position="278"/>
        <end position="299"/>
    </location>
</feature>
<reference evidence="4 5" key="1">
    <citation type="submission" date="2024-04" db="EMBL/GenBank/DDBJ databases">
        <authorList>
            <person name="Rising A."/>
            <person name="Reimegard J."/>
            <person name="Sonavane S."/>
            <person name="Akerstrom W."/>
            <person name="Nylinder S."/>
            <person name="Hedman E."/>
            <person name="Kallberg Y."/>
        </authorList>
    </citation>
    <scope>NUCLEOTIDE SEQUENCE [LARGE SCALE GENOMIC DNA]</scope>
</reference>
<organism evidence="4 5">
    <name type="scientific">Larinioides sclopetarius</name>
    <dbReference type="NCBI Taxonomy" id="280406"/>
    <lineage>
        <taxon>Eukaryota</taxon>
        <taxon>Metazoa</taxon>
        <taxon>Ecdysozoa</taxon>
        <taxon>Arthropoda</taxon>
        <taxon>Chelicerata</taxon>
        <taxon>Arachnida</taxon>
        <taxon>Araneae</taxon>
        <taxon>Araneomorphae</taxon>
        <taxon>Entelegynae</taxon>
        <taxon>Araneoidea</taxon>
        <taxon>Araneidae</taxon>
        <taxon>Larinioides</taxon>
    </lineage>
</organism>